<name>A0ABW7GYN9_9BURK</name>
<keyword evidence="2" id="KW-0540">Nuclease</keyword>
<proteinExistence type="predicted"/>
<dbReference type="InterPro" id="IPR008201">
    <property type="entry name" value="HepT-like"/>
</dbReference>
<reference evidence="4 5" key="1">
    <citation type="submission" date="2024-08" db="EMBL/GenBank/DDBJ databases">
        <authorList>
            <person name="Lu H."/>
        </authorList>
    </citation>
    <scope>NUCLEOTIDE SEQUENCE [LARGE SCALE GENOMIC DNA]</scope>
    <source>
        <strain evidence="4 5">BYS87W</strain>
    </source>
</reference>
<comment type="caution">
    <text evidence="4">The sequence shown here is derived from an EMBL/GenBank/DDBJ whole genome shotgun (WGS) entry which is preliminary data.</text>
</comment>
<dbReference type="Pfam" id="PF01934">
    <property type="entry name" value="HepT-like"/>
    <property type="match status" value="1"/>
</dbReference>
<evidence type="ECO:0000313" key="4">
    <source>
        <dbReference type="EMBL" id="MFG6467091.1"/>
    </source>
</evidence>
<dbReference type="Proteomes" id="UP001606303">
    <property type="component" value="Unassembled WGS sequence"/>
</dbReference>
<evidence type="ECO:0000256" key="3">
    <source>
        <dbReference type="ARBA" id="ARBA00022801"/>
    </source>
</evidence>
<organism evidence="4 5">
    <name type="scientific">Pelomonas baiyunensis</name>
    <dbReference type="NCBI Taxonomy" id="3299026"/>
    <lineage>
        <taxon>Bacteria</taxon>
        <taxon>Pseudomonadati</taxon>
        <taxon>Pseudomonadota</taxon>
        <taxon>Betaproteobacteria</taxon>
        <taxon>Burkholderiales</taxon>
        <taxon>Sphaerotilaceae</taxon>
        <taxon>Roseateles</taxon>
    </lineage>
</organism>
<dbReference type="EMBL" id="JBIGIB010000003">
    <property type="protein sequence ID" value="MFG6467091.1"/>
    <property type="molecule type" value="Genomic_DNA"/>
</dbReference>
<evidence type="ECO:0000256" key="2">
    <source>
        <dbReference type="ARBA" id="ARBA00022722"/>
    </source>
</evidence>
<keyword evidence="3" id="KW-0378">Hydrolase</keyword>
<dbReference type="RefSeq" id="WP_394384355.1">
    <property type="nucleotide sequence ID" value="NZ_JBIGIB010000003.1"/>
</dbReference>
<keyword evidence="5" id="KW-1185">Reference proteome</keyword>
<sequence>MRRDPRAYLWDALTASEAIQGFVAGRDAAQYAADEMLHSAVERKFEIIGEALGQLA</sequence>
<accession>A0ABW7GYN9</accession>
<evidence type="ECO:0000313" key="5">
    <source>
        <dbReference type="Proteomes" id="UP001606303"/>
    </source>
</evidence>
<evidence type="ECO:0000256" key="1">
    <source>
        <dbReference type="ARBA" id="ARBA00022649"/>
    </source>
</evidence>
<protein>
    <submittedName>
        <fullName evidence="4">DUF86 domain-containing protein</fullName>
    </submittedName>
</protein>
<gene>
    <name evidence="4" type="ORF">ACG01O_10780</name>
</gene>
<keyword evidence="1" id="KW-1277">Toxin-antitoxin system</keyword>